<reference evidence="2" key="1">
    <citation type="submission" date="2016-10" db="EMBL/GenBank/DDBJ databases">
        <authorList>
            <person name="Varghese N."/>
            <person name="Submissions S."/>
        </authorList>
    </citation>
    <scope>NUCLEOTIDE SEQUENCE [LARGE SCALE GENOMIC DNA]</scope>
    <source>
        <strain evidence="2">DSM 45079</strain>
    </source>
</reference>
<dbReference type="AlphaFoldDB" id="A0A1H2IX07"/>
<dbReference type="EMBL" id="LT629791">
    <property type="protein sequence ID" value="SDU48406.1"/>
    <property type="molecule type" value="Genomic_DNA"/>
</dbReference>
<organism evidence="1 2">
    <name type="scientific">Jiangella alkaliphila</name>
    <dbReference type="NCBI Taxonomy" id="419479"/>
    <lineage>
        <taxon>Bacteria</taxon>
        <taxon>Bacillati</taxon>
        <taxon>Actinomycetota</taxon>
        <taxon>Actinomycetes</taxon>
        <taxon>Jiangellales</taxon>
        <taxon>Jiangellaceae</taxon>
        <taxon>Jiangella</taxon>
    </lineage>
</organism>
<sequence length="182" mass="19894">MSPENARVLGELLRRRNLIDAEIAGLINRPMSAGHLGEWIAAQVFDLQLEPSASATAIDGRFRTGPLEGRTVNVKWYLKREGILDMTVSDALDFYLVMTGPPAAAASSRGGVRPWCIHRVYLFDARRLLDVQRARGVAVGVASSVPKALWEAAEIFPAGTNGQLVVTAEQRAVLELFRLDTP</sequence>
<dbReference type="RefSeq" id="WP_046771663.1">
    <property type="nucleotide sequence ID" value="NZ_LBMC01000045.1"/>
</dbReference>
<keyword evidence="2" id="KW-1185">Reference proteome</keyword>
<evidence type="ECO:0000313" key="1">
    <source>
        <dbReference type="EMBL" id="SDU48406.1"/>
    </source>
</evidence>
<dbReference type="STRING" id="419479.SAMN04488563_2072"/>
<evidence type="ECO:0000313" key="2">
    <source>
        <dbReference type="Proteomes" id="UP000182977"/>
    </source>
</evidence>
<dbReference type="Proteomes" id="UP000182977">
    <property type="component" value="Chromosome I"/>
</dbReference>
<dbReference type="OrthoDB" id="2989189at2"/>
<accession>A0A1H2IX07</accession>
<name>A0A1H2IX07_9ACTN</name>
<protein>
    <submittedName>
        <fullName evidence="1">Uncharacterized protein</fullName>
    </submittedName>
</protein>
<gene>
    <name evidence="1" type="ORF">SAMN04488563_2072</name>
</gene>
<proteinExistence type="predicted"/>